<proteinExistence type="predicted"/>
<dbReference type="Pfam" id="PF07714">
    <property type="entry name" value="PK_Tyr_Ser-Thr"/>
    <property type="match status" value="1"/>
</dbReference>
<dbReference type="SUPFAM" id="SSF56112">
    <property type="entry name" value="Protein kinase-like (PK-like)"/>
    <property type="match status" value="1"/>
</dbReference>
<dbReference type="InterPro" id="IPR006597">
    <property type="entry name" value="Sel1-like"/>
</dbReference>
<keyword evidence="4" id="KW-1185">Reference proteome</keyword>
<sequence length="585" mass="67069">MSNNTESKVTENSNEWINWIEEAISKKHIKNYDYKYFYNVKEIGAGGFGKVYRANWKNTYNYLALKSLFNLNNSTIKEIVNELKLQREVDFNENIIRFFGIATDQNDNSKKYWLVMEYADNGTLQEYLKKKFDILTWNDKINLGLQLAHAVSCLHDEEIVHRDLHSNNVLVHQDTIKLADFGLSKRIEETSNLQSSKLFGVIPYVDPKSFNGKYYKLNKKSDVYSIGILLWEISSGKPPFYVEGNSYDISLAINILQGLREDPIPNTPEDYVKIYTDCWKSEPDDRPTVNEVVSKLHEILPEKNVKYISNSDTKSSSEQQPNLNIADTKSSVEQQPNLNIVEDSKSNLIHSEFSQFIQNFSDMNTNETESSMATCNLVINETIPSENNINTNVTESSMATCNLVINETISLENNFIVIVDEIIFILDNVQEEEIARLKVINYLEEHNLTSQEIYNWLLNNQNDPNSIVLFGMFNLLGIEIIVNNYRAFDLFQEAANLKNAFGINNLGYCYRHGIGTKVDEQKAFELYQKAADLGNKSGINNLGNCYLYGIGTDIDDEKAFELYQKAANLGSPYGKFQKKQETKIK</sequence>
<dbReference type="SMART" id="SM00671">
    <property type="entry name" value="SEL1"/>
    <property type="match status" value="3"/>
</dbReference>
<dbReference type="Proteomes" id="UP000265703">
    <property type="component" value="Unassembled WGS sequence"/>
</dbReference>
<evidence type="ECO:0000259" key="2">
    <source>
        <dbReference type="PROSITE" id="PS50011"/>
    </source>
</evidence>
<feature type="domain" description="Protein kinase" evidence="2">
    <location>
        <begin position="37"/>
        <end position="300"/>
    </location>
</feature>
<keyword evidence="3" id="KW-0808">Transferase</keyword>
<dbReference type="PROSITE" id="PS50011">
    <property type="entry name" value="PROTEIN_KINASE_DOM"/>
    <property type="match status" value="1"/>
</dbReference>
<dbReference type="EMBL" id="QKYT01000669">
    <property type="protein sequence ID" value="RIA82401.1"/>
    <property type="molecule type" value="Genomic_DNA"/>
</dbReference>
<dbReference type="STRING" id="658196.A0A397SHY9"/>
<dbReference type="InterPro" id="IPR001245">
    <property type="entry name" value="Ser-Thr/Tyr_kinase_cat_dom"/>
</dbReference>
<name>A0A397SHY9_9GLOM</name>
<evidence type="ECO:0000313" key="3">
    <source>
        <dbReference type="EMBL" id="RIA82401.1"/>
    </source>
</evidence>
<gene>
    <name evidence="3" type="ORF">C1645_809634</name>
</gene>
<dbReference type="Pfam" id="PF08238">
    <property type="entry name" value="Sel1"/>
    <property type="match status" value="3"/>
</dbReference>
<dbReference type="PROSITE" id="PS00107">
    <property type="entry name" value="PROTEIN_KINASE_ATP"/>
    <property type="match status" value="1"/>
</dbReference>
<dbReference type="AlphaFoldDB" id="A0A397SHY9"/>
<evidence type="ECO:0000313" key="4">
    <source>
        <dbReference type="Proteomes" id="UP000265703"/>
    </source>
</evidence>
<dbReference type="InterPro" id="IPR051681">
    <property type="entry name" value="Ser/Thr_Kinases-Pseudokinases"/>
</dbReference>
<organism evidence="3 4">
    <name type="scientific">Glomus cerebriforme</name>
    <dbReference type="NCBI Taxonomy" id="658196"/>
    <lineage>
        <taxon>Eukaryota</taxon>
        <taxon>Fungi</taxon>
        <taxon>Fungi incertae sedis</taxon>
        <taxon>Mucoromycota</taxon>
        <taxon>Glomeromycotina</taxon>
        <taxon>Glomeromycetes</taxon>
        <taxon>Glomerales</taxon>
        <taxon>Glomeraceae</taxon>
        <taxon>Glomus</taxon>
    </lineage>
</organism>
<dbReference type="PANTHER" id="PTHR44329">
    <property type="entry name" value="SERINE/THREONINE-PROTEIN KINASE TNNI3K-RELATED"/>
    <property type="match status" value="1"/>
</dbReference>
<protein>
    <submittedName>
        <fullName evidence="3">Kinase-like domain-containing protein</fullName>
    </submittedName>
</protein>
<dbReference type="Gene3D" id="1.25.40.10">
    <property type="entry name" value="Tetratricopeptide repeat domain"/>
    <property type="match status" value="1"/>
</dbReference>
<dbReference type="Gene3D" id="1.10.510.10">
    <property type="entry name" value="Transferase(Phosphotransferase) domain 1"/>
    <property type="match status" value="1"/>
</dbReference>
<keyword evidence="1" id="KW-0067">ATP-binding</keyword>
<dbReference type="InterPro" id="IPR011990">
    <property type="entry name" value="TPR-like_helical_dom_sf"/>
</dbReference>
<keyword evidence="1" id="KW-0547">Nucleotide-binding</keyword>
<dbReference type="GO" id="GO:0004674">
    <property type="term" value="F:protein serine/threonine kinase activity"/>
    <property type="evidence" value="ECO:0007669"/>
    <property type="project" value="TreeGrafter"/>
</dbReference>
<feature type="binding site" evidence="1">
    <location>
        <position position="66"/>
    </location>
    <ligand>
        <name>ATP</name>
        <dbReference type="ChEBI" id="CHEBI:30616"/>
    </ligand>
</feature>
<dbReference type="GO" id="GO:0005524">
    <property type="term" value="F:ATP binding"/>
    <property type="evidence" value="ECO:0007669"/>
    <property type="project" value="UniProtKB-UniRule"/>
</dbReference>
<dbReference type="InterPro" id="IPR011009">
    <property type="entry name" value="Kinase-like_dom_sf"/>
</dbReference>
<dbReference type="PRINTS" id="PR00109">
    <property type="entry name" value="TYRKINASE"/>
</dbReference>
<comment type="caution">
    <text evidence="3">The sequence shown here is derived from an EMBL/GenBank/DDBJ whole genome shotgun (WGS) entry which is preliminary data.</text>
</comment>
<dbReference type="InterPro" id="IPR017441">
    <property type="entry name" value="Protein_kinase_ATP_BS"/>
</dbReference>
<evidence type="ECO:0000256" key="1">
    <source>
        <dbReference type="PROSITE-ProRule" id="PRU10141"/>
    </source>
</evidence>
<reference evidence="3 4" key="1">
    <citation type="submission" date="2018-06" db="EMBL/GenBank/DDBJ databases">
        <title>Comparative genomics reveals the genomic features of Rhizophagus irregularis, R. cerebriforme, R. diaphanum and Gigaspora rosea, and their symbiotic lifestyle signature.</title>
        <authorList>
            <person name="Morin E."/>
            <person name="San Clemente H."/>
            <person name="Chen E.C.H."/>
            <person name="De La Providencia I."/>
            <person name="Hainaut M."/>
            <person name="Kuo A."/>
            <person name="Kohler A."/>
            <person name="Murat C."/>
            <person name="Tang N."/>
            <person name="Roy S."/>
            <person name="Loubradou J."/>
            <person name="Henrissat B."/>
            <person name="Grigoriev I.V."/>
            <person name="Corradi N."/>
            <person name="Roux C."/>
            <person name="Martin F.M."/>
        </authorList>
    </citation>
    <scope>NUCLEOTIDE SEQUENCE [LARGE SCALE GENOMIC DNA]</scope>
    <source>
        <strain evidence="3 4">DAOM 227022</strain>
    </source>
</reference>
<dbReference type="OrthoDB" id="2415347at2759"/>
<dbReference type="InterPro" id="IPR000719">
    <property type="entry name" value="Prot_kinase_dom"/>
</dbReference>
<keyword evidence="3" id="KW-0418">Kinase</keyword>
<accession>A0A397SHY9</accession>
<dbReference type="SUPFAM" id="SSF81901">
    <property type="entry name" value="HCP-like"/>
    <property type="match status" value="1"/>
</dbReference>